<sequence length="125" mass="14792">MKEEGFKVLPVPGPSALIAALSVSGLPTNRFIFYGFLPRKKGKRESLYREWIEEEMTVIFYESPKRIKKIFKEIKSYREFENRRVFIAREMTKKFESYAYLLIKDVDVEDLPEKGEYVVILEGKK</sequence>
<keyword evidence="6" id="KW-1133">Transmembrane helix</keyword>
<evidence type="ECO:0000256" key="6">
    <source>
        <dbReference type="SAM" id="Phobius"/>
    </source>
</evidence>
<dbReference type="SUPFAM" id="SSF53790">
    <property type="entry name" value="Tetrapyrrole methylase"/>
    <property type="match status" value="1"/>
</dbReference>
<evidence type="ECO:0000256" key="1">
    <source>
        <dbReference type="ARBA" id="ARBA00022490"/>
    </source>
</evidence>
<evidence type="ECO:0000259" key="7">
    <source>
        <dbReference type="Pfam" id="PF00590"/>
    </source>
</evidence>
<keyword evidence="6" id="KW-0472">Membrane</keyword>
<accession>A0A7C5HW10</accession>
<dbReference type="GO" id="GO:0008168">
    <property type="term" value="F:methyltransferase activity"/>
    <property type="evidence" value="ECO:0007669"/>
    <property type="project" value="UniProtKB-KW"/>
</dbReference>
<dbReference type="InterPro" id="IPR035996">
    <property type="entry name" value="4pyrrol_Methylase_sf"/>
</dbReference>
<dbReference type="Proteomes" id="UP000886014">
    <property type="component" value="Unassembled WGS sequence"/>
</dbReference>
<evidence type="ECO:0000256" key="2">
    <source>
        <dbReference type="ARBA" id="ARBA00022552"/>
    </source>
</evidence>
<comment type="caution">
    <text evidence="8">The sequence shown here is derived from an EMBL/GenBank/DDBJ whole genome shotgun (WGS) entry which is preliminary data.</text>
</comment>
<evidence type="ECO:0000256" key="4">
    <source>
        <dbReference type="ARBA" id="ARBA00022679"/>
    </source>
</evidence>
<dbReference type="InterPro" id="IPR000878">
    <property type="entry name" value="4pyrrol_Mease"/>
</dbReference>
<dbReference type="Pfam" id="PF00590">
    <property type="entry name" value="TP_methylase"/>
    <property type="match status" value="1"/>
</dbReference>
<dbReference type="PANTHER" id="PTHR46111:SF1">
    <property type="entry name" value="RIBOSOMAL RNA SMALL SUBUNIT METHYLTRANSFERASE I"/>
    <property type="match status" value="1"/>
</dbReference>
<name>A0A7C5HW10_UNCW3</name>
<evidence type="ECO:0000256" key="3">
    <source>
        <dbReference type="ARBA" id="ARBA00022603"/>
    </source>
</evidence>
<dbReference type="AlphaFoldDB" id="A0A7C5HW10"/>
<dbReference type="PANTHER" id="PTHR46111">
    <property type="entry name" value="RIBOSOMAL RNA SMALL SUBUNIT METHYLTRANSFERASE I"/>
    <property type="match status" value="1"/>
</dbReference>
<keyword evidence="3" id="KW-0489">Methyltransferase</keyword>
<feature type="domain" description="Tetrapyrrole methylase" evidence="7">
    <location>
        <begin position="3"/>
        <end position="98"/>
    </location>
</feature>
<protein>
    <recommendedName>
        <fullName evidence="7">Tetrapyrrole methylase domain-containing protein</fullName>
    </recommendedName>
</protein>
<gene>
    <name evidence="8" type="ORF">ENL41_00425</name>
</gene>
<reference evidence="8" key="1">
    <citation type="journal article" date="2020" name="mSystems">
        <title>Genome- and Community-Level Interaction Insights into Carbon Utilization and Element Cycling Functions of Hydrothermarchaeota in Hydrothermal Sediment.</title>
        <authorList>
            <person name="Zhou Z."/>
            <person name="Liu Y."/>
            <person name="Xu W."/>
            <person name="Pan J."/>
            <person name="Luo Z.H."/>
            <person name="Li M."/>
        </authorList>
    </citation>
    <scope>NUCLEOTIDE SEQUENCE [LARGE SCALE GENOMIC DNA]</scope>
    <source>
        <strain evidence="8">HyVt-94</strain>
    </source>
</reference>
<evidence type="ECO:0000313" key="8">
    <source>
        <dbReference type="EMBL" id="HHF57872.1"/>
    </source>
</evidence>
<dbReference type="EMBL" id="DRTV01000033">
    <property type="protein sequence ID" value="HHF57872.1"/>
    <property type="molecule type" value="Genomic_DNA"/>
</dbReference>
<keyword evidence="4" id="KW-0808">Transferase</keyword>
<keyword evidence="6" id="KW-0812">Transmembrane</keyword>
<organism evidence="8">
    <name type="scientific">candidate division WOR-3 bacterium</name>
    <dbReference type="NCBI Taxonomy" id="2052148"/>
    <lineage>
        <taxon>Bacteria</taxon>
        <taxon>Bacteria division WOR-3</taxon>
    </lineage>
</organism>
<feature type="transmembrane region" description="Helical" evidence="6">
    <location>
        <begin position="16"/>
        <end position="37"/>
    </location>
</feature>
<dbReference type="Gene3D" id="3.30.950.10">
    <property type="entry name" value="Methyltransferase, Cobalt-precorrin-4 Transmethylase, Domain 2"/>
    <property type="match status" value="1"/>
</dbReference>
<keyword evidence="2" id="KW-0698">rRNA processing</keyword>
<dbReference type="InterPro" id="IPR014776">
    <property type="entry name" value="4pyrrole_Mease_sub2"/>
</dbReference>
<dbReference type="FunFam" id="3.30.950.10:FF:000002">
    <property type="entry name" value="Ribosomal RNA small subunit methyltransferase I"/>
    <property type="match status" value="1"/>
</dbReference>
<dbReference type="GO" id="GO:0006364">
    <property type="term" value="P:rRNA processing"/>
    <property type="evidence" value="ECO:0007669"/>
    <property type="project" value="UniProtKB-KW"/>
</dbReference>
<keyword evidence="5" id="KW-0949">S-adenosyl-L-methionine</keyword>
<dbReference type="GO" id="GO:0032259">
    <property type="term" value="P:methylation"/>
    <property type="evidence" value="ECO:0007669"/>
    <property type="project" value="UniProtKB-KW"/>
</dbReference>
<dbReference type="InterPro" id="IPR008189">
    <property type="entry name" value="rRNA_ssu_MeTfrase_I"/>
</dbReference>
<keyword evidence="1" id="KW-0963">Cytoplasm</keyword>
<evidence type="ECO:0000256" key="5">
    <source>
        <dbReference type="ARBA" id="ARBA00022691"/>
    </source>
</evidence>
<proteinExistence type="predicted"/>